<evidence type="ECO:0000256" key="3">
    <source>
        <dbReference type="ARBA" id="ARBA00022795"/>
    </source>
</evidence>
<proteinExistence type="inferred from homology"/>
<organism evidence="6 7">
    <name type="scientific">Novipirellula galeiformis</name>
    <dbReference type="NCBI Taxonomy" id="2528004"/>
    <lineage>
        <taxon>Bacteria</taxon>
        <taxon>Pseudomonadati</taxon>
        <taxon>Planctomycetota</taxon>
        <taxon>Planctomycetia</taxon>
        <taxon>Pirellulales</taxon>
        <taxon>Pirellulaceae</taxon>
        <taxon>Novipirellula</taxon>
    </lineage>
</organism>
<evidence type="ECO:0000256" key="2">
    <source>
        <dbReference type="ARBA" id="ARBA00016013"/>
    </source>
</evidence>
<reference evidence="6 7" key="1">
    <citation type="submission" date="2019-02" db="EMBL/GenBank/DDBJ databases">
        <title>Deep-cultivation of Planctomycetes and their phenomic and genomic characterization uncovers novel biology.</title>
        <authorList>
            <person name="Wiegand S."/>
            <person name="Jogler M."/>
            <person name="Boedeker C."/>
            <person name="Pinto D."/>
            <person name="Vollmers J."/>
            <person name="Rivas-Marin E."/>
            <person name="Kohn T."/>
            <person name="Peeters S.H."/>
            <person name="Heuer A."/>
            <person name="Rast P."/>
            <person name="Oberbeckmann S."/>
            <person name="Bunk B."/>
            <person name="Jeske O."/>
            <person name="Meyerdierks A."/>
            <person name="Storesund J.E."/>
            <person name="Kallscheuer N."/>
            <person name="Luecker S."/>
            <person name="Lage O.M."/>
            <person name="Pohl T."/>
            <person name="Merkel B.J."/>
            <person name="Hornburger P."/>
            <person name="Mueller R.-W."/>
            <person name="Bruemmer F."/>
            <person name="Labrenz M."/>
            <person name="Spormann A.M."/>
            <person name="Op Den Camp H."/>
            <person name="Overmann J."/>
            <person name="Amann R."/>
            <person name="Jetten M.S.M."/>
            <person name="Mascher T."/>
            <person name="Medema M.H."/>
            <person name="Devos D.P."/>
            <person name="Kaster A.-K."/>
            <person name="Ovreas L."/>
            <person name="Rohde M."/>
            <person name="Galperin M.Y."/>
            <person name="Jogler C."/>
        </authorList>
    </citation>
    <scope>NUCLEOTIDE SEQUENCE [LARGE SCALE GENOMIC DNA]</scope>
    <source>
        <strain evidence="6 7">Pla52o</strain>
    </source>
</reference>
<gene>
    <name evidence="6" type="primary">flgD</name>
    <name evidence="6" type="ORF">Pla52o_09070</name>
</gene>
<dbReference type="Proteomes" id="UP000316304">
    <property type="component" value="Unassembled WGS sequence"/>
</dbReference>
<keyword evidence="3" id="KW-1005">Bacterial flagellum biogenesis</keyword>
<evidence type="ECO:0000256" key="4">
    <source>
        <dbReference type="ARBA" id="ARBA00024746"/>
    </source>
</evidence>
<dbReference type="OrthoDB" id="280334at2"/>
<evidence type="ECO:0000256" key="1">
    <source>
        <dbReference type="ARBA" id="ARBA00010577"/>
    </source>
</evidence>
<comment type="similarity">
    <text evidence="1">Belongs to the FlgD family.</text>
</comment>
<protein>
    <recommendedName>
        <fullName evidence="2">Basal-body rod modification protein FlgD</fullName>
    </recommendedName>
</protein>
<comment type="caution">
    <text evidence="6">The sequence shown here is derived from an EMBL/GenBank/DDBJ whole genome shotgun (WGS) entry which is preliminary data.</text>
</comment>
<accession>A0A5C6CRN6</accession>
<dbReference type="EMBL" id="SJPT01000001">
    <property type="protein sequence ID" value="TWU27048.1"/>
    <property type="molecule type" value="Genomic_DNA"/>
</dbReference>
<dbReference type="RefSeq" id="WP_146593296.1">
    <property type="nucleotide sequence ID" value="NZ_SJPT01000001.1"/>
</dbReference>
<sequence length="147" mass="15889">MSQIGQTGTSQFTAQEQTGQTGTNDSFSSVDTDSFMKLLISELQNQDPLNPTDNAEMIQQIGQIREIGATDQLTQTLTNLSNSQELVTASGLIGRTVEGLADDASNINGVVDRITVETSDENNSRSVKVHVGEKTMEIKNIREIQTG</sequence>
<evidence type="ECO:0000313" key="7">
    <source>
        <dbReference type="Proteomes" id="UP000316304"/>
    </source>
</evidence>
<dbReference type="InterPro" id="IPR005648">
    <property type="entry name" value="FlgD"/>
</dbReference>
<evidence type="ECO:0000256" key="5">
    <source>
        <dbReference type="SAM" id="MobiDB-lite"/>
    </source>
</evidence>
<dbReference type="AlphaFoldDB" id="A0A5C6CRN6"/>
<name>A0A5C6CRN6_9BACT</name>
<dbReference type="GO" id="GO:0044781">
    <property type="term" value="P:bacterial-type flagellum organization"/>
    <property type="evidence" value="ECO:0007669"/>
    <property type="project" value="UniProtKB-KW"/>
</dbReference>
<dbReference type="Pfam" id="PF03963">
    <property type="entry name" value="FlgD"/>
    <property type="match status" value="1"/>
</dbReference>
<feature type="region of interest" description="Disordered" evidence="5">
    <location>
        <begin position="1"/>
        <end position="28"/>
    </location>
</feature>
<comment type="function">
    <text evidence="4">Required for flagellar hook formation. May act as a scaffolding protein.</text>
</comment>
<evidence type="ECO:0000313" key="6">
    <source>
        <dbReference type="EMBL" id="TWU27048.1"/>
    </source>
</evidence>
<keyword evidence="7" id="KW-1185">Reference proteome</keyword>